<accession>A0A1X0YFH4</accession>
<name>A0A1X0YFH4_MYCSI</name>
<feature type="region of interest" description="Disordered" evidence="1">
    <location>
        <begin position="44"/>
        <end position="65"/>
    </location>
</feature>
<reference evidence="2 3" key="1">
    <citation type="submission" date="2017-03" db="EMBL/GenBank/DDBJ databases">
        <title>Genomic insights into Mycobacterium simiae human colonization.</title>
        <authorList>
            <person name="Steffani J.L."/>
            <person name="Brunck M.E."/>
            <person name="Cruz E."/>
            <person name="Montiel R."/>
            <person name="Barona F."/>
        </authorList>
    </citation>
    <scope>NUCLEOTIDE SEQUENCE [LARGE SCALE GENOMIC DNA]</scope>
    <source>
        <strain evidence="2 3">MsiGto</strain>
    </source>
</reference>
<sequence length="65" mass="6605">MITKVLAVAAIGLGVALGPGIGSAMPLVADPAFNDLTCTCQTPPAAPDQTAEDRINQGLHDAFTR</sequence>
<protein>
    <submittedName>
        <fullName evidence="2">Uncharacterized protein</fullName>
    </submittedName>
</protein>
<comment type="caution">
    <text evidence="2">The sequence shown here is derived from an EMBL/GenBank/DDBJ whole genome shotgun (WGS) entry which is preliminary data.</text>
</comment>
<proteinExistence type="predicted"/>
<evidence type="ECO:0000256" key="1">
    <source>
        <dbReference type="SAM" id="MobiDB-lite"/>
    </source>
</evidence>
<evidence type="ECO:0000313" key="2">
    <source>
        <dbReference type="EMBL" id="ORJ63964.1"/>
    </source>
</evidence>
<keyword evidence="3" id="KW-1185">Reference proteome</keyword>
<dbReference type="AlphaFoldDB" id="A0A1X0YFH4"/>
<dbReference type="EMBL" id="MZZM01000005">
    <property type="protein sequence ID" value="ORJ63964.1"/>
    <property type="molecule type" value="Genomic_DNA"/>
</dbReference>
<organism evidence="2 3">
    <name type="scientific">Mycobacterium simiae</name>
    <name type="common">Mycobacterium habana</name>
    <dbReference type="NCBI Taxonomy" id="1784"/>
    <lineage>
        <taxon>Bacteria</taxon>
        <taxon>Bacillati</taxon>
        <taxon>Actinomycetota</taxon>
        <taxon>Actinomycetes</taxon>
        <taxon>Mycobacteriales</taxon>
        <taxon>Mycobacteriaceae</taxon>
        <taxon>Mycobacterium</taxon>
        <taxon>Mycobacterium simiae complex</taxon>
    </lineage>
</organism>
<dbReference type="RefSeq" id="WP_061556088.1">
    <property type="nucleotide sequence ID" value="NZ_JASWDE010000026.1"/>
</dbReference>
<evidence type="ECO:0000313" key="3">
    <source>
        <dbReference type="Proteomes" id="UP000193040"/>
    </source>
</evidence>
<gene>
    <name evidence="2" type="ORF">B5M45_01670</name>
</gene>
<dbReference type="Proteomes" id="UP000193040">
    <property type="component" value="Unassembled WGS sequence"/>
</dbReference>